<evidence type="ECO:0008006" key="3">
    <source>
        <dbReference type="Google" id="ProtNLM"/>
    </source>
</evidence>
<proteinExistence type="predicted"/>
<organism evidence="1 2">
    <name type="scientific">Zopfia rhizophila CBS 207.26</name>
    <dbReference type="NCBI Taxonomy" id="1314779"/>
    <lineage>
        <taxon>Eukaryota</taxon>
        <taxon>Fungi</taxon>
        <taxon>Dikarya</taxon>
        <taxon>Ascomycota</taxon>
        <taxon>Pezizomycotina</taxon>
        <taxon>Dothideomycetes</taxon>
        <taxon>Dothideomycetes incertae sedis</taxon>
        <taxon>Zopfiaceae</taxon>
        <taxon>Zopfia</taxon>
    </lineage>
</organism>
<protein>
    <recommendedName>
        <fullName evidence="3">Cytidyltransferase-like domain-containing protein</fullName>
    </recommendedName>
</protein>
<evidence type="ECO:0000313" key="1">
    <source>
        <dbReference type="EMBL" id="KAF2182889.1"/>
    </source>
</evidence>
<evidence type="ECO:0000313" key="2">
    <source>
        <dbReference type="Proteomes" id="UP000800200"/>
    </source>
</evidence>
<keyword evidence="2" id="KW-1185">Reference proteome</keyword>
<dbReference type="AlphaFoldDB" id="A0A6A6DXB1"/>
<sequence length="168" mass="18949">MSLNYESGMHTLTTSVFLEYHIGIANGFPISPDDKIFTPALHLAPSTLSKCHTNRIVVYRGSFNPPRNGHKQVLCQAFFKAPQEPNFVAAIIRFRDTKGVEKKGNPSVLTTKQQVKLWNDDSLVGSFHRVYDRMTMNNANSRSNWLDTHGKVVTGYNLRRLPGRAMCP</sequence>
<dbReference type="EMBL" id="ML994646">
    <property type="protein sequence ID" value="KAF2182889.1"/>
    <property type="molecule type" value="Genomic_DNA"/>
</dbReference>
<name>A0A6A6DXB1_9PEZI</name>
<gene>
    <name evidence="1" type="ORF">K469DRAFT_690606</name>
</gene>
<accession>A0A6A6DXB1</accession>
<reference evidence="1" key="1">
    <citation type="journal article" date="2020" name="Stud. Mycol.">
        <title>101 Dothideomycetes genomes: a test case for predicting lifestyles and emergence of pathogens.</title>
        <authorList>
            <person name="Haridas S."/>
            <person name="Albert R."/>
            <person name="Binder M."/>
            <person name="Bloem J."/>
            <person name="Labutti K."/>
            <person name="Salamov A."/>
            <person name="Andreopoulos B."/>
            <person name="Baker S."/>
            <person name="Barry K."/>
            <person name="Bills G."/>
            <person name="Bluhm B."/>
            <person name="Cannon C."/>
            <person name="Castanera R."/>
            <person name="Culley D."/>
            <person name="Daum C."/>
            <person name="Ezra D."/>
            <person name="Gonzalez J."/>
            <person name="Henrissat B."/>
            <person name="Kuo A."/>
            <person name="Liang C."/>
            <person name="Lipzen A."/>
            <person name="Lutzoni F."/>
            <person name="Magnuson J."/>
            <person name="Mondo S."/>
            <person name="Nolan M."/>
            <person name="Ohm R."/>
            <person name="Pangilinan J."/>
            <person name="Park H.-J."/>
            <person name="Ramirez L."/>
            <person name="Alfaro M."/>
            <person name="Sun H."/>
            <person name="Tritt A."/>
            <person name="Yoshinaga Y."/>
            <person name="Zwiers L.-H."/>
            <person name="Turgeon B."/>
            <person name="Goodwin S."/>
            <person name="Spatafora J."/>
            <person name="Crous P."/>
            <person name="Grigoriev I."/>
        </authorList>
    </citation>
    <scope>NUCLEOTIDE SEQUENCE</scope>
    <source>
        <strain evidence="1">CBS 207.26</strain>
    </source>
</reference>
<dbReference type="Proteomes" id="UP000800200">
    <property type="component" value="Unassembled WGS sequence"/>
</dbReference>